<evidence type="ECO:0000259" key="2">
    <source>
        <dbReference type="PROSITE" id="PS51371"/>
    </source>
</evidence>
<proteinExistence type="predicted"/>
<reference evidence="3 4" key="1">
    <citation type="submission" date="2018-03" db="EMBL/GenBank/DDBJ databases">
        <title>Candida pseudohaemulonii genome assembly and annotation.</title>
        <authorList>
            <person name="Munoz J.F."/>
            <person name="Gade L.G."/>
            <person name="Chow N.A."/>
            <person name="Litvintseva A.P."/>
            <person name="Loparev V.N."/>
            <person name="Cuomo C.A."/>
        </authorList>
    </citation>
    <scope>NUCLEOTIDE SEQUENCE [LARGE SCALE GENOMIC DNA]</scope>
    <source>
        <strain evidence="3 4">B12108</strain>
    </source>
</reference>
<dbReference type="OrthoDB" id="2536440at2759"/>
<dbReference type="InterPro" id="IPR046342">
    <property type="entry name" value="CBS_dom_sf"/>
</dbReference>
<accession>A0A2P7YYP2</accession>
<dbReference type="RefSeq" id="XP_024715773.1">
    <property type="nucleotide sequence ID" value="XM_024856174.1"/>
</dbReference>
<evidence type="ECO:0000313" key="4">
    <source>
        <dbReference type="Proteomes" id="UP000241107"/>
    </source>
</evidence>
<evidence type="ECO:0000256" key="1">
    <source>
        <dbReference type="PROSITE-ProRule" id="PRU00703"/>
    </source>
</evidence>
<protein>
    <recommendedName>
        <fullName evidence="2">CBS domain-containing protein</fullName>
    </recommendedName>
</protein>
<comment type="caution">
    <text evidence="3">The sequence shown here is derived from an EMBL/GenBank/DDBJ whole genome shotgun (WGS) entry which is preliminary data.</text>
</comment>
<evidence type="ECO:0000313" key="3">
    <source>
        <dbReference type="EMBL" id="PSK41074.1"/>
    </source>
</evidence>
<dbReference type="EMBL" id="PYFQ01000001">
    <property type="protein sequence ID" value="PSK41074.1"/>
    <property type="molecule type" value="Genomic_DNA"/>
</dbReference>
<dbReference type="GeneID" id="36564138"/>
<feature type="domain" description="CBS" evidence="2">
    <location>
        <begin position="21"/>
        <end position="79"/>
    </location>
</feature>
<dbReference type="Proteomes" id="UP000241107">
    <property type="component" value="Unassembled WGS sequence"/>
</dbReference>
<dbReference type="SUPFAM" id="SSF54631">
    <property type="entry name" value="CBS-domain pair"/>
    <property type="match status" value="1"/>
</dbReference>
<keyword evidence="4" id="KW-1185">Reference proteome</keyword>
<gene>
    <name evidence="3" type="ORF">C7M61_000746</name>
</gene>
<name>A0A2P7YYP2_9ASCO</name>
<dbReference type="PANTHER" id="PTHR42115">
    <property type="entry name" value="BETA-SYNTHASE (BETA-THIONASE), PUTATIVE (AFU_ORTHOLOGUE AFUA_3G08420)-RELATED"/>
    <property type="match status" value="1"/>
</dbReference>
<sequence>MSSSVHFPKIDYRGATVEDLDIRPAISINPSTLINRALEVSFENEFTYLPVIDEDHKTLLGVLNVENLEKNKLTDVEPITKNYMLWFSQKAREKYEKNFSMRTATPLNSKIIKPKPGKGKHYHVLTPLTPLETLAEFFNAGNFFAIITNGEGSLVYGVVTPEDLTKYEHSRPRL</sequence>
<dbReference type="VEuPathDB" id="FungiDB:C7M61_000746"/>
<dbReference type="Pfam" id="PF00571">
    <property type="entry name" value="CBS"/>
    <property type="match status" value="2"/>
</dbReference>
<dbReference type="InterPro" id="IPR000644">
    <property type="entry name" value="CBS_dom"/>
</dbReference>
<dbReference type="Gene3D" id="3.10.580.10">
    <property type="entry name" value="CBS-domain"/>
    <property type="match status" value="1"/>
</dbReference>
<dbReference type="PROSITE" id="PS51371">
    <property type="entry name" value="CBS"/>
    <property type="match status" value="1"/>
</dbReference>
<dbReference type="PANTHER" id="PTHR42115:SF1">
    <property type="entry name" value="BETA-SYNTHASE (BETA-THIONASE), PUTATIVE (AFU_ORTHOLOGUE AFUA_3G08420)-RELATED"/>
    <property type="match status" value="1"/>
</dbReference>
<keyword evidence="1" id="KW-0129">CBS domain</keyword>
<organism evidence="3 4">
    <name type="scientific">Candidozyma pseudohaemuli</name>
    <dbReference type="NCBI Taxonomy" id="418784"/>
    <lineage>
        <taxon>Eukaryota</taxon>
        <taxon>Fungi</taxon>
        <taxon>Dikarya</taxon>
        <taxon>Ascomycota</taxon>
        <taxon>Saccharomycotina</taxon>
        <taxon>Pichiomycetes</taxon>
        <taxon>Metschnikowiaceae</taxon>
        <taxon>Candidozyma</taxon>
    </lineage>
</organism>
<dbReference type="AlphaFoldDB" id="A0A2P7YYP2"/>